<keyword evidence="6" id="KW-0808">Transferase</keyword>
<evidence type="ECO:0000313" key="7">
    <source>
        <dbReference type="Proteomes" id="UP001221757"/>
    </source>
</evidence>
<dbReference type="SMART" id="SM00220">
    <property type="entry name" value="S_TKc"/>
    <property type="match status" value="1"/>
</dbReference>
<reference evidence="6" key="1">
    <citation type="submission" date="2023-03" db="EMBL/GenBank/DDBJ databases">
        <title>Massive genome expansion in bonnet fungi (Mycena s.s.) driven by repeated elements and novel gene families across ecological guilds.</title>
        <authorList>
            <consortium name="Lawrence Berkeley National Laboratory"/>
            <person name="Harder C.B."/>
            <person name="Miyauchi S."/>
            <person name="Viragh M."/>
            <person name="Kuo A."/>
            <person name="Thoen E."/>
            <person name="Andreopoulos B."/>
            <person name="Lu D."/>
            <person name="Skrede I."/>
            <person name="Drula E."/>
            <person name="Henrissat B."/>
            <person name="Morin E."/>
            <person name="Kohler A."/>
            <person name="Barry K."/>
            <person name="LaButti K."/>
            <person name="Morin E."/>
            <person name="Salamov A."/>
            <person name="Lipzen A."/>
            <person name="Mereny Z."/>
            <person name="Hegedus B."/>
            <person name="Baldrian P."/>
            <person name="Stursova M."/>
            <person name="Weitz H."/>
            <person name="Taylor A."/>
            <person name="Grigoriev I.V."/>
            <person name="Nagy L.G."/>
            <person name="Martin F."/>
            <person name="Kauserud H."/>
        </authorList>
    </citation>
    <scope>NUCLEOTIDE SEQUENCE</scope>
    <source>
        <strain evidence="6">CBHHK067</strain>
    </source>
</reference>
<dbReference type="PROSITE" id="PS50011">
    <property type="entry name" value="PROTEIN_KINASE_DOM"/>
    <property type="match status" value="1"/>
</dbReference>
<feature type="compositionally biased region" description="Low complexity" evidence="4">
    <location>
        <begin position="919"/>
        <end position="935"/>
    </location>
</feature>
<name>A0AAD7GVT4_MYCRO</name>
<feature type="region of interest" description="Disordered" evidence="4">
    <location>
        <begin position="662"/>
        <end position="717"/>
    </location>
</feature>
<feature type="domain" description="Protein kinase" evidence="5">
    <location>
        <begin position="97"/>
        <end position="446"/>
    </location>
</feature>
<organism evidence="6 7">
    <name type="scientific">Mycena rosella</name>
    <name type="common">Pink bonnet</name>
    <name type="synonym">Agaricus rosellus</name>
    <dbReference type="NCBI Taxonomy" id="1033263"/>
    <lineage>
        <taxon>Eukaryota</taxon>
        <taxon>Fungi</taxon>
        <taxon>Dikarya</taxon>
        <taxon>Basidiomycota</taxon>
        <taxon>Agaricomycotina</taxon>
        <taxon>Agaricomycetes</taxon>
        <taxon>Agaricomycetidae</taxon>
        <taxon>Agaricales</taxon>
        <taxon>Marasmiineae</taxon>
        <taxon>Mycenaceae</taxon>
        <taxon>Mycena</taxon>
    </lineage>
</organism>
<gene>
    <name evidence="6" type="ORF">B0H17DRAFT_615337</name>
</gene>
<comment type="caution">
    <text evidence="6">The sequence shown here is derived from an EMBL/GenBank/DDBJ whole genome shotgun (WGS) entry which is preliminary data.</text>
</comment>
<dbReference type="GO" id="GO:0005524">
    <property type="term" value="F:ATP binding"/>
    <property type="evidence" value="ECO:0007669"/>
    <property type="project" value="UniProtKB-KW"/>
</dbReference>
<feature type="compositionally biased region" description="Low complexity" evidence="4">
    <location>
        <begin position="462"/>
        <end position="486"/>
    </location>
</feature>
<protein>
    <submittedName>
        <fullName evidence="6">Kinase-like domain-containing protein</fullName>
    </submittedName>
</protein>
<feature type="compositionally biased region" description="Basic and acidic residues" evidence="4">
    <location>
        <begin position="678"/>
        <end position="717"/>
    </location>
</feature>
<keyword evidence="1" id="KW-0723">Serine/threonine-protein kinase</keyword>
<sequence>MMGDPFGCGRFDLSLVRSAGLLSDEEARILPRRCPLPPPCPPPSRREYAPLAAMQPVPVPQPRPPKAPTILVGVPAVHIHNNQLVVGDSQTRSTRSYTELKSLGDGSFGTVWLCDWHGTLPPNTPLSPMQCGAGAKPEWAGKRLVAVKRMRKKWEGGWDECRRLKELESLRAIPFHPNIIPLYDFFLQPDSKELYFVFEPMEGNLYHLVKARKGRPFAGGLISSIFRQMVAGLEHIHSSGYFHRDMKPENVLVTTTGLHDYASVSPTSPPNAPPEKDVVAIIKLADFGLAREIRSLPPYTEYVSTRWYRAPEVLLMSNNYSSPVDMWALGTIMAELINLRPLFPGMDTMDQLARICDVLGDPSDVYGFDSHNNPVGGGPWPRGVQMAGSNGFAFRKTQPKNVYALFPIEPHFPPVPVSLIHCIRDLLKYEPGARLTSRQCLDHPYLRETTPRNNIPLPPGLRVAASAPSPLRSAVPSSVSPSSISSRSHDVDSNGHRTFFNPPSISPHSSSPSTKASEYAHDVRMYHQPSPHASGFIQEERRSQALASSVWDGERAHASNNDYNMDVSPDSELSDEYLGGPMDIQSSPIVQEFPARPQAVEPMHDAVHVNDAVLQPQKLGNKLGSLGFVKKRSGWGLGGMFGGDKSHQNGLPPLEEMAIASTSTPSLKRSQSSSTDSRSLRELSPVREPRRMDAKKNKKEAERIQREAEKQRRALAEKMQREQARAVMQKRSQMTQNARQFEWDGGTQQRLEWDEKGKQAASGPVRQNQAAEVPATTINAAAGRFVPQPEVSLGGDWRRDTERMTKARRREFDDDHSISSSDVHSIGHMSSISFASVDSDPGPSRIRNRPSLLGMSRMMSSSSLQTSFDEFSQDFPEFESVRSSNSFSLEGQLATDFRAQASFDPGRSLGGSISPPPMQTLSLSPSLSPAASPWLHPQPDPRLPYMQQHSPLHPRTSPMNGNSFEFSGRSHSPYGHPPSPSMVPKSAINPMFKVPPLPGPPGDSLPPFSQLDAVAGEYGEYPAPPYICDRPRLVDSFFWT</sequence>
<dbReference type="Gene3D" id="1.10.510.10">
    <property type="entry name" value="Transferase(Phosphotransferase) domain 1"/>
    <property type="match status" value="1"/>
</dbReference>
<dbReference type="PANTHER" id="PTHR24055">
    <property type="entry name" value="MITOGEN-ACTIVATED PROTEIN KINASE"/>
    <property type="match status" value="1"/>
</dbReference>
<keyword evidence="3" id="KW-0067">ATP-binding</keyword>
<feature type="compositionally biased region" description="Low complexity" evidence="4">
    <location>
        <begin position="502"/>
        <end position="513"/>
    </location>
</feature>
<dbReference type="Proteomes" id="UP001221757">
    <property type="component" value="Unassembled WGS sequence"/>
</dbReference>
<dbReference type="EMBL" id="JARKIE010000007">
    <property type="protein sequence ID" value="KAJ7706191.1"/>
    <property type="molecule type" value="Genomic_DNA"/>
</dbReference>
<dbReference type="GO" id="GO:0004674">
    <property type="term" value="F:protein serine/threonine kinase activity"/>
    <property type="evidence" value="ECO:0007669"/>
    <property type="project" value="UniProtKB-KW"/>
</dbReference>
<feature type="region of interest" description="Disordered" evidence="4">
    <location>
        <begin position="905"/>
        <end position="955"/>
    </location>
</feature>
<evidence type="ECO:0000259" key="5">
    <source>
        <dbReference type="PROSITE" id="PS50011"/>
    </source>
</evidence>
<feature type="region of interest" description="Disordered" evidence="4">
    <location>
        <begin position="451"/>
        <end position="518"/>
    </location>
</feature>
<evidence type="ECO:0000256" key="1">
    <source>
        <dbReference type="ARBA" id="ARBA00022527"/>
    </source>
</evidence>
<feature type="compositionally biased region" description="Low complexity" evidence="4">
    <location>
        <begin position="666"/>
        <end position="677"/>
    </location>
</feature>
<dbReference type="InterPro" id="IPR008271">
    <property type="entry name" value="Ser/Thr_kinase_AS"/>
</dbReference>
<keyword evidence="6" id="KW-0418">Kinase</keyword>
<keyword evidence="7" id="KW-1185">Reference proteome</keyword>
<dbReference type="InterPro" id="IPR050117">
    <property type="entry name" value="MAPK"/>
</dbReference>
<dbReference type="PROSITE" id="PS00108">
    <property type="entry name" value="PROTEIN_KINASE_ST"/>
    <property type="match status" value="1"/>
</dbReference>
<evidence type="ECO:0000313" key="6">
    <source>
        <dbReference type="EMBL" id="KAJ7706191.1"/>
    </source>
</evidence>
<dbReference type="Gene3D" id="3.30.200.20">
    <property type="entry name" value="Phosphorylase Kinase, domain 1"/>
    <property type="match status" value="1"/>
</dbReference>
<evidence type="ECO:0000256" key="4">
    <source>
        <dbReference type="SAM" id="MobiDB-lite"/>
    </source>
</evidence>
<dbReference type="InterPro" id="IPR000719">
    <property type="entry name" value="Prot_kinase_dom"/>
</dbReference>
<dbReference type="AlphaFoldDB" id="A0AAD7GVT4"/>
<evidence type="ECO:0000256" key="2">
    <source>
        <dbReference type="ARBA" id="ARBA00022741"/>
    </source>
</evidence>
<proteinExistence type="predicted"/>
<evidence type="ECO:0000256" key="3">
    <source>
        <dbReference type="ARBA" id="ARBA00022840"/>
    </source>
</evidence>
<accession>A0AAD7GVT4</accession>
<dbReference type="SUPFAM" id="SSF56112">
    <property type="entry name" value="Protein kinase-like (PK-like)"/>
    <property type="match status" value="1"/>
</dbReference>
<dbReference type="CDD" id="cd07830">
    <property type="entry name" value="STKc_MAK_like"/>
    <property type="match status" value="1"/>
</dbReference>
<keyword evidence="2" id="KW-0547">Nucleotide-binding</keyword>
<dbReference type="InterPro" id="IPR011009">
    <property type="entry name" value="Kinase-like_dom_sf"/>
</dbReference>
<dbReference type="Pfam" id="PF00069">
    <property type="entry name" value="Pkinase"/>
    <property type="match status" value="1"/>
</dbReference>